<accession>A0A026X0I6</accession>
<sequence length="93" mass="10621">MHCRALLPAIRPANYRCWRYRIESGSRICCKNNVSSPKVGAATVGTIALGKRIEYRRTLETIVQSNNDFQCGAIQIREYLDDEIIDDTQRFVA</sequence>
<name>A0A026X0I6_OOCBI</name>
<evidence type="ECO:0000313" key="2">
    <source>
        <dbReference type="Proteomes" id="UP000053097"/>
    </source>
</evidence>
<dbReference type="AlphaFoldDB" id="A0A026X0I6"/>
<protein>
    <submittedName>
        <fullName evidence="1">Uncharacterized protein</fullName>
    </submittedName>
</protein>
<proteinExistence type="predicted"/>
<evidence type="ECO:0000313" key="1">
    <source>
        <dbReference type="EMBL" id="EZA61516.1"/>
    </source>
</evidence>
<keyword evidence="2" id="KW-1185">Reference proteome</keyword>
<organism evidence="1 2">
    <name type="scientific">Ooceraea biroi</name>
    <name type="common">Clonal raider ant</name>
    <name type="synonym">Cerapachys biroi</name>
    <dbReference type="NCBI Taxonomy" id="2015173"/>
    <lineage>
        <taxon>Eukaryota</taxon>
        <taxon>Metazoa</taxon>
        <taxon>Ecdysozoa</taxon>
        <taxon>Arthropoda</taxon>
        <taxon>Hexapoda</taxon>
        <taxon>Insecta</taxon>
        <taxon>Pterygota</taxon>
        <taxon>Neoptera</taxon>
        <taxon>Endopterygota</taxon>
        <taxon>Hymenoptera</taxon>
        <taxon>Apocrita</taxon>
        <taxon>Aculeata</taxon>
        <taxon>Formicoidea</taxon>
        <taxon>Formicidae</taxon>
        <taxon>Dorylinae</taxon>
        <taxon>Ooceraea</taxon>
    </lineage>
</organism>
<dbReference type="EMBL" id="KK107054">
    <property type="protein sequence ID" value="EZA61516.1"/>
    <property type="molecule type" value="Genomic_DNA"/>
</dbReference>
<dbReference type="Proteomes" id="UP000053097">
    <property type="component" value="Unassembled WGS sequence"/>
</dbReference>
<gene>
    <name evidence="1" type="ORF">X777_07849</name>
</gene>
<reference evidence="1 2" key="1">
    <citation type="journal article" date="2014" name="Curr. Biol.">
        <title>The genome of the clonal raider ant Cerapachys biroi.</title>
        <authorList>
            <person name="Oxley P.R."/>
            <person name="Ji L."/>
            <person name="Fetter-Pruneda I."/>
            <person name="McKenzie S.K."/>
            <person name="Li C."/>
            <person name="Hu H."/>
            <person name="Zhang G."/>
            <person name="Kronauer D.J."/>
        </authorList>
    </citation>
    <scope>NUCLEOTIDE SEQUENCE [LARGE SCALE GENOMIC DNA]</scope>
</reference>